<feature type="domain" description="EGF-like" evidence="7">
    <location>
        <begin position="908"/>
        <end position="920"/>
    </location>
</feature>
<dbReference type="GO" id="GO:0016020">
    <property type="term" value="C:membrane"/>
    <property type="evidence" value="ECO:0007669"/>
    <property type="project" value="UniProtKB-SubCell"/>
</dbReference>
<dbReference type="Proteomes" id="UP000001064">
    <property type="component" value="Unassembled WGS sequence"/>
</dbReference>
<dbReference type="CDD" id="cd00102">
    <property type="entry name" value="IPT"/>
    <property type="match status" value="1"/>
</dbReference>
<dbReference type="PROSITE" id="PS01186">
    <property type="entry name" value="EGF_2"/>
    <property type="match status" value="1"/>
</dbReference>
<dbReference type="InParanoid" id="F0Z9V9"/>
<dbReference type="InterPro" id="IPR052014">
    <property type="entry name" value="Dictyostelium_Tiger"/>
</dbReference>
<dbReference type="RefSeq" id="XP_003284185.1">
    <property type="nucleotide sequence ID" value="XM_003284137.1"/>
</dbReference>
<reference evidence="9" key="1">
    <citation type="journal article" date="2011" name="Genome Biol.">
        <title>Comparative genomics of the social amoebae Dictyostelium discoideum and Dictyostelium purpureum.</title>
        <authorList>
            <consortium name="US DOE Joint Genome Institute (JGI-PGF)"/>
            <person name="Sucgang R."/>
            <person name="Kuo A."/>
            <person name="Tian X."/>
            <person name="Salerno W."/>
            <person name="Parikh A."/>
            <person name="Feasley C.L."/>
            <person name="Dalin E."/>
            <person name="Tu H."/>
            <person name="Huang E."/>
            <person name="Barry K."/>
            <person name="Lindquist E."/>
            <person name="Shapiro H."/>
            <person name="Bruce D."/>
            <person name="Schmutz J."/>
            <person name="Salamov A."/>
            <person name="Fey P."/>
            <person name="Gaudet P."/>
            <person name="Anjard C."/>
            <person name="Babu M.M."/>
            <person name="Basu S."/>
            <person name="Bushmanova Y."/>
            <person name="van der Wel H."/>
            <person name="Katoh-Kurasawa M."/>
            <person name="Dinh C."/>
            <person name="Coutinho P.M."/>
            <person name="Saito T."/>
            <person name="Elias M."/>
            <person name="Schaap P."/>
            <person name="Kay R.R."/>
            <person name="Henrissat B."/>
            <person name="Eichinger L."/>
            <person name="Rivero F."/>
            <person name="Putnam N.H."/>
            <person name="West C.M."/>
            <person name="Loomis W.F."/>
            <person name="Chisholm R.L."/>
            <person name="Shaulsky G."/>
            <person name="Strassmann J.E."/>
            <person name="Queller D.C."/>
            <person name="Kuspa A."/>
            <person name="Grigoriev I.V."/>
        </authorList>
    </citation>
    <scope>NUCLEOTIDE SEQUENCE [LARGE SCALE GENOMIC DNA]</scope>
    <source>
        <strain evidence="9">QSDP1</strain>
    </source>
</reference>
<protein>
    <recommendedName>
        <fullName evidence="7">EGF-like domain-containing protein</fullName>
    </recommendedName>
</protein>
<dbReference type="InterPro" id="IPR000742">
    <property type="entry name" value="EGF"/>
</dbReference>
<evidence type="ECO:0000256" key="6">
    <source>
        <dbReference type="SAM" id="SignalP"/>
    </source>
</evidence>
<dbReference type="InterPro" id="IPR013783">
    <property type="entry name" value="Ig-like_fold"/>
</dbReference>
<evidence type="ECO:0000259" key="7">
    <source>
        <dbReference type="PROSITE" id="PS01186"/>
    </source>
</evidence>
<evidence type="ECO:0000313" key="8">
    <source>
        <dbReference type="EMBL" id="EGC39281.1"/>
    </source>
</evidence>
<dbReference type="Gene3D" id="2.60.40.10">
    <property type="entry name" value="Immunoglobulins"/>
    <property type="match status" value="3"/>
</dbReference>
<dbReference type="InterPro" id="IPR014756">
    <property type="entry name" value="Ig_E-set"/>
</dbReference>
<evidence type="ECO:0000256" key="5">
    <source>
        <dbReference type="SAM" id="MobiDB-lite"/>
    </source>
</evidence>
<dbReference type="FunCoup" id="F0Z9V9">
    <property type="interactions" value="743"/>
</dbReference>
<dbReference type="SUPFAM" id="SSF81296">
    <property type="entry name" value="E set domains"/>
    <property type="match status" value="2"/>
</dbReference>
<dbReference type="AlphaFoldDB" id="F0Z9V9"/>
<comment type="subcellular location">
    <subcellularLocation>
        <location evidence="1">Membrane</location>
    </subcellularLocation>
</comment>
<keyword evidence="4" id="KW-0325">Glycoprotein</keyword>
<dbReference type="eggNOG" id="ENOG502RDA2">
    <property type="taxonomic scope" value="Eukaryota"/>
</dbReference>
<keyword evidence="3" id="KW-0472">Membrane</keyword>
<accession>F0Z9V9</accession>
<dbReference type="STRING" id="5786.F0Z9V9"/>
<name>F0Z9V9_DICPU</name>
<evidence type="ECO:0000256" key="4">
    <source>
        <dbReference type="ARBA" id="ARBA00023180"/>
    </source>
</evidence>
<organism evidence="8 9">
    <name type="scientific">Dictyostelium purpureum</name>
    <name type="common">Slime mold</name>
    <dbReference type="NCBI Taxonomy" id="5786"/>
    <lineage>
        <taxon>Eukaryota</taxon>
        <taxon>Amoebozoa</taxon>
        <taxon>Evosea</taxon>
        <taxon>Eumycetozoa</taxon>
        <taxon>Dictyostelia</taxon>
        <taxon>Dictyosteliales</taxon>
        <taxon>Dictyosteliaceae</taxon>
        <taxon>Dictyostelium</taxon>
    </lineage>
</organism>
<dbReference type="OMA" id="CNISHIT"/>
<feature type="region of interest" description="Disordered" evidence="5">
    <location>
        <begin position="922"/>
        <end position="991"/>
    </location>
</feature>
<dbReference type="SMART" id="SM00181">
    <property type="entry name" value="EGF"/>
    <property type="match status" value="2"/>
</dbReference>
<dbReference type="KEGG" id="dpp:DICPUDRAFT_75170"/>
<evidence type="ECO:0000313" key="9">
    <source>
        <dbReference type="Proteomes" id="UP000001064"/>
    </source>
</evidence>
<evidence type="ECO:0000256" key="2">
    <source>
        <dbReference type="ARBA" id="ARBA00022729"/>
    </source>
</evidence>
<gene>
    <name evidence="8" type="ORF">DICPUDRAFT_75170</name>
</gene>
<sequence length="1021" mass="110699">MKFLFLFFIVSNFIINPNAQRIQFNFSLVDVSPSGIYSNEKTVLSPDYQSIYFVNRTHITYGDINLSVPADNNQIPVLASSFLFENGRYDVQPILSVISPQRGLVYINNYYYIYQLKPSLQENTRFTFPINIDTKASGVICGTKFFYNHQGFTNGKSEIGHIPAPLSGFADSTGNLLLSKTVYMLTDSSFYLFDAKAIKLISQINDGSSRFTGSLDNTNQIIYLCSKPNGAQSLSLEVISYTKTNVNIVKSVKITDTTLTSCDNSAIDLVQGQLFFSAMDSSSNKFILSMDLNGNNQQIFNLNLPTSTFVNGLNILKTGKINKLLVPSSAGLPLNAYTYKSVCENDCSGNGDCLSMVCNCYEGYGLSDCSQAYPVITSVTGLPYKRPGFITISGDHFRQSDTSVSIEAHPCENVVVIDAKTIKCNFKYDLPNLGYPQPSSGYSVSVSVGTLSTSSNKFKYLAQSLNGQYIQQDNTVTIAGDNIMEFEYQTTIRLNEMDIKSFCSCNISHITCALPENAVNGDFTIIDLYQNSNKVPIKLNPIVTSINPTSIPTSQSKITINGYFFNCEQLASIKIINGELTSGQTGTINSATQIIYNTPNRIVKTTILSLQTSYSISSSVSYTYQDPIITSFLQPSDNNGQLRLMGSNFLNPLDSDLLSISYGNPANSLASSVVSLNFEYIELKLPQDFISTVITLTINGKSVNKFINLKPIINEILPLPSTSGGDVTISGLYLGSKFYLNDNTKLTKCDFKSGNKVICGIPSGSGTFSITSESTNPNDPNESSVKSPDYKMSYIQPTISSITPQGFFSALNSFSITITGKNFIPTKSLVNIFISNNIPCNVDSSSFTQITCSFTSDILIWPSRIPVTVSINSISNTSDSLFYHYVHCPGSPFECSNNGVCDFITGICKCNKGFQLKSDCSASSNPSSTGNNNGITSSDTTSSSGNSNNSSSSGNSNNSSSGNNSGSNSNNGGNSGSGTPNPTSSSSSTLSSNESIDIISASNTIKYSNLLSLIIIFIIFF</sequence>
<dbReference type="VEuPathDB" id="AmoebaDB:DICPUDRAFT_75170"/>
<dbReference type="PANTHER" id="PTHR31341:SF15">
    <property type="entry name" value="EGF-LIKE DOMAIN-CONTAINING PROTEIN"/>
    <property type="match status" value="1"/>
</dbReference>
<dbReference type="PANTHER" id="PTHR31341">
    <property type="entry name" value="IPT/TIG DOMAIN-CONTAINING PROTEIN-RELATED-RELATED"/>
    <property type="match status" value="1"/>
</dbReference>
<dbReference type="EMBL" id="GL870960">
    <property type="protein sequence ID" value="EGC39281.1"/>
    <property type="molecule type" value="Genomic_DNA"/>
</dbReference>
<keyword evidence="9" id="KW-1185">Reference proteome</keyword>
<feature type="chain" id="PRO_5003263448" description="EGF-like domain-containing protein" evidence="6">
    <location>
        <begin position="20"/>
        <end position="1021"/>
    </location>
</feature>
<evidence type="ECO:0000256" key="1">
    <source>
        <dbReference type="ARBA" id="ARBA00004370"/>
    </source>
</evidence>
<feature type="signal peptide" evidence="6">
    <location>
        <begin position="1"/>
        <end position="19"/>
    </location>
</feature>
<keyword evidence="2 6" id="KW-0732">Signal</keyword>
<evidence type="ECO:0000256" key="3">
    <source>
        <dbReference type="ARBA" id="ARBA00023136"/>
    </source>
</evidence>
<dbReference type="OrthoDB" id="10001041at2759"/>
<dbReference type="GeneID" id="10510117"/>
<proteinExistence type="predicted"/>
<feature type="compositionally biased region" description="Low complexity" evidence="5">
    <location>
        <begin position="923"/>
        <end position="991"/>
    </location>
</feature>